<evidence type="ECO:0000313" key="6">
    <source>
        <dbReference type="EMBL" id="AYV46578.1"/>
    </source>
</evidence>
<evidence type="ECO:0000313" key="8">
    <source>
        <dbReference type="Proteomes" id="UP000234483"/>
    </source>
</evidence>
<dbReference type="Proteomes" id="UP000281192">
    <property type="component" value="Chromosome"/>
</dbReference>
<dbReference type="InterPro" id="IPR001647">
    <property type="entry name" value="HTH_TetR"/>
</dbReference>
<evidence type="ECO:0000256" key="4">
    <source>
        <dbReference type="PROSITE-ProRule" id="PRU00335"/>
    </source>
</evidence>
<dbReference type="EMBL" id="PJRQ01000044">
    <property type="protein sequence ID" value="PLR07814.1"/>
    <property type="molecule type" value="Genomic_DNA"/>
</dbReference>
<dbReference type="KEGG" id="cfh:C1707_10050"/>
<evidence type="ECO:0000256" key="3">
    <source>
        <dbReference type="ARBA" id="ARBA00023163"/>
    </source>
</evidence>
<reference evidence="6 9" key="2">
    <citation type="submission" date="2018-01" db="EMBL/GenBank/DDBJ databases">
        <title>Complete genome sequence of Caulobacter flavus RHGG3.</title>
        <authorList>
            <person name="Yang E."/>
        </authorList>
    </citation>
    <scope>NUCLEOTIDE SEQUENCE [LARGE SCALE GENOMIC DNA]</scope>
    <source>
        <strain evidence="6 9">RHGG3</strain>
    </source>
</reference>
<evidence type="ECO:0000259" key="5">
    <source>
        <dbReference type="PROSITE" id="PS50977"/>
    </source>
</evidence>
<dbReference type="SUPFAM" id="SSF46689">
    <property type="entry name" value="Homeodomain-like"/>
    <property type="match status" value="1"/>
</dbReference>
<dbReference type="EMBL" id="CP026100">
    <property type="protein sequence ID" value="AYV46578.1"/>
    <property type="molecule type" value="Genomic_DNA"/>
</dbReference>
<protein>
    <submittedName>
        <fullName evidence="7">TetR/AcrR family transcriptional regulator</fullName>
    </submittedName>
</protein>
<reference evidence="7 8" key="1">
    <citation type="submission" date="2017-12" db="EMBL/GenBank/DDBJ databases">
        <title>The genome sequence of Caulobacter flavus CGMCC1 15093.</title>
        <authorList>
            <person name="Gao J."/>
            <person name="Mao X."/>
            <person name="Sun J."/>
        </authorList>
    </citation>
    <scope>NUCLEOTIDE SEQUENCE [LARGE SCALE GENOMIC DNA]</scope>
    <source>
        <strain evidence="7 8">CGMCC1 15093</strain>
    </source>
</reference>
<feature type="domain" description="HTH tetR-type" evidence="5">
    <location>
        <begin position="6"/>
        <end position="66"/>
    </location>
</feature>
<keyword evidence="9" id="KW-1185">Reference proteome</keyword>
<evidence type="ECO:0000256" key="2">
    <source>
        <dbReference type="ARBA" id="ARBA00023125"/>
    </source>
</evidence>
<dbReference type="InterPro" id="IPR041479">
    <property type="entry name" value="TetR_CgmR_C"/>
</dbReference>
<gene>
    <name evidence="6" type="ORF">C1707_10050</name>
    <name evidence="7" type="ORF">CFHF_21525</name>
</gene>
<sequence>MARPRTMDRDRLLDAAEAVVAKSGAAALSFGAVAAAADAPKASVQSAFVTKEGMINALLDRWAAQEQARFDKAVGPSPTPREIIAEHLRSTAGEEAETISRVATLLAAAAGGGEKVGPMADWYAARVGDLSAATPEARRLRIAFLAAEGLFFIRHLVGFEIGDTLWREIFDDLLALTDPEAASP</sequence>
<evidence type="ECO:0000256" key="1">
    <source>
        <dbReference type="ARBA" id="ARBA00023015"/>
    </source>
</evidence>
<dbReference type="Gene3D" id="1.10.357.10">
    <property type="entry name" value="Tetracycline Repressor, domain 2"/>
    <property type="match status" value="1"/>
</dbReference>
<dbReference type="PROSITE" id="PS50977">
    <property type="entry name" value="HTH_TETR_2"/>
    <property type="match status" value="1"/>
</dbReference>
<dbReference type="OrthoDB" id="9809772at2"/>
<keyword evidence="2 4" id="KW-0238">DNA-binding</keyword>
<dbReference type="AlphaFoldDB" id="A0A2N5CMZ8"/>
<name>A0A2N5CMZ8_9CAUL</name>
<dbReference type="PANTHER" id="PTHR47506:SF1">
    <property type="entry name" value="HTH-TYPE TRANSCRIPTIONAL REGULATOR YJDC"/>
    <property type="match status" value="1"/>
</dbReference>
<dbReference type="Pfam" id="PF00440">
    <property type="entry name" value="TetR_N"/>
    <property type="match status" value="1"/>
</dbReference>
<accession>A0A2N5CMZ8</accession>
<proteinExistence type="predicted"/>
<dbReference type="InterPro" id="IPR009057">
    <property type="entry name" value="Homeodomain-like_sf"/>
</dbReference>
<dbReference type="GO" id="GO:0003677">
    <property type="term" value="F:DNA binding"/>
    <property type="evidence" value="ECO:0007669"/>
    <property type="project" value="UniProtKB-UniRule"/>
</dbReference>
<dbReference type="PANTHER" id="PTHR47506">
    <property type="entry name" value="TRANSCRIPTIONAL REGULATORY PROTEIN"/>
    <property type="match status" value="1"/>
</dbReference>
<organism evidence="7 8">
    <name type="scientific">Caulobacter flavus</name>
    <dbReference type="NCBI Taxonomy" id="1679497"/>
    <lineage>
        <taxon>Bacteria</taxon>
        <taxon>Pseudomonadati</taxon>
        <taxon>Pseudomonadota</taxon>
        <taxon>Alphaproteobacteria</taxon>
        <taxon>Caulobacterales</taxon>
        <taxon>Caulobacteraceae</taxon>
        <taxon>Caulobacter</taxon>
    </lineage>
</organism>
<evidence type="ECO:0000313" key="9">
    <source>
        <dbReference type="Proteomes" id="UP000281192"/>
    </source>
</evidence>
<feature type="DNA-binding region" description="H-T-H motif" evidence="4">
    <location>
        <begin position="29"/>
        <end position="48"/>
    </location>
</feature>
<dbReference type="Proteomes" id="UP000234483">
    <property type="component" value="Unassembled WGS sequence"/>
</dbReference>
<evidence type="ECO:0000313" key="7">
    <source>
        <dbReference type="EMBL" id="PLR07814.1"/>
    </source>
</evidence>
<dbReference type="Pfam" id="PF17937">
    <property type="entry name" value="TetR_C_28"/>
    <property type="match status" value="1"/>
</dbReference>
<dbReference type="RefSeq" id="WP_101714982.1">
    <property type="nucleotide sequence ID" value="NZ_CP026100.1"/>
</dbReference>
<keyword evidence="1" id="KW-0805">Transcription regulation</keyword>
<keyword evidence="3" id="KW-0804">Transcription</keyword>